<dbReference type="PANTHER" id="PTHR30537:SF26">
    <property type="entry name" value="GLYCINE CLEAVAGE SYSTEM TRANSCRIPTIONAL ACTIVATOR"/>
    <property type="match status" value="1"/>
</dbReference>
<feature type="domain" description="HTH lysR-type" evidence="5">
    <location>
        <begin position="4"/>
        <end position="61"/>
    </location>
</feature>
<sequence length="294" mass="32806">MRLPSLPALRAFESAARLGSFRAAAQTLHLSPTAISHHIRGLETQLGIALFIRESRRVRLTEAGRLLAESATEAFGQLEVTLDTLSKSARRLTISTTPAFATLWLAPRLDDFQRRHPELEVTLLSSTQRIDMRRDRHVDLALRYAPTETSIVGGRQLMQESIAAFASPEYAARLTTASEAELITTRWESERLAPVDWTMWLAEAGEPRSSSISMYSFTHEPEVVQAGLAGRGLILVSELLVRSMIARGWLVPWRPEIRLPGYAYHALPGPLAADRPIVARFIEWLDTDMQSAGR</sequence>
<dbReference type="Gene3D" id="3.40.190.10">
    <property type="entry name" value="Periplasmic binding protein-like II"/>
    <property type="match status" value="2"/>
</dbReference>
<dbReference type="InterPro" id="IPR036388">
    <property type="entry name" value="WH-like_DNA-bd_sf"/>
</dbReference>
<evidence type="ECO:0000256" key="4">
    <source>
        <dbReference type="ARBA" id="ARBA00023163"/>
    </source>
</evidence>
<gene>
    <name evidence="6" type="ORF">ACFFHW_03425</name>
</gene>
<dbReference type="PRINTS" id="PR00039">
    <property type="entry name" value="HTHLYSR"/>
</dbReference>
<dbReference type="Pfam" id="PF00126">
    <property type="entry name" value="HTH_1"/>
    <property type="match status" value="1"/>
</dbReference>
<dbReference type="InterPro" id="IPR000847">
    <property type="entry name" value="LysR_HTH_N"/>
</dbReference>
<dbReference type="Proteomes" id="UP001589814">
    <property type="component" value="Unassembled WGS sequence"/>
</dbReference>
<evidence type="ECO:0000256" key="1">
    <source>
        <dbReference type="ARBA" id="ARBA00009437"/>
    </source>
</evidence>
<keyword evidence="2" id="KW-0805">Transcription regulation</keyword>
<dbReference type="SUPFAM" id="SSF53850">
    <property type="entry name" value="Periplasmic binding protein-like II"/>
    <property type="match status" value="1"/>
</dbReference>
<dbReference type="SUPFAM" id="SSF46785">
    <property type="entry name" value="Winged helix' DNA-binding domain"/>
    <property type="match status" value="1"/>
</dbReference>
<name>A0ABV6G0G5_9GAMM</name>
<organism evidence="6 7">
    <name type="scientific">Kushneria aurantia</name>
    <dbReference type="NCBI Taxonomy" id="504092"/>
    <lineage>
        <taxon>Bacteria</taxon>
        <taxon>Pseudomonadati</taxon>
        <taxon>Pseudomonadota</taxon>
        <taxon>Gammaproteobacteria</taxon>
        <taxon>Oceanospirillales</taxon>
        <taxon>Halomonadaceae</taxon>
        <taxon>Kushneria</taxon>
    </lineage>
</organism>
<evidence type="ECO:0000256" key="2">
    <source>
        <dbReference type="ARBA" id="ARBA00023015"/>
    </source>
</evidence>
<evidence type="ECO:0000256" key="3">
    <source>
        <dbReference type="ARBA" id="ARBA00023125"/>
    </source>
</evidence>
<evidence type="ECO:0000313" key="7">
    <source>
        <dbReference type="Proteomes" id="UP001589814"/>
    </source>
</evidence>
<accession>A0ABV6G0G5</accession>
<reference evidence="6 7" key="1">
    <citation type="submission" date="2024-09" db="EMBL/GenBank/DDBJ databases">
        <authorList>
            <person name="Sun Q."/>
            <person name="Mori K."/>
        </authorList>
    </citation>
    <scope>NUCLEOTIDE SEQUENCE [LARGE SCALE GENOMIC DNA]</scope>
    <source>
        <strain evidence="6 7">CCM 7415</strain>
    </source>
</reference>
<evidence type="ECO:0000313" key="6">
    <source>
        <dbReference type="EMBL" id="MFC0267059.1"/>
    </source>
</evidence>
<keyword evidence="4" id="KW-0804">Transcription</keyword>
<comment type="similarity">
    <text evidence="1">Belongs to the LysR transcriptional regulatory family.</text>
</comment>
<dbReference type="InterPro" id="IPR005119">
    <property type="entry name" value="LysR_subst-bd"/>
</dbReference>
<dbReference type="Pfam" id="PF03466">
    <property type="entry name" value="LysR_substrate"/>
    <property type="match status" value="1"/>
</dbReference>
<dbReference type="EMBL" id="JBHLVX010000013">
    <property type="protein sequence ID" value="MFC0267059.1"/>
    <property type="molecule type" value="Genomic_DNA"/>
</dbReference>
<dbReference type="Gene3D" id="1.10.10.10">
    <property type="entry name" value="Winged helix-like DNA-binding domain superfamily/Winged helix DNA-binding domain"/>
    <property type="match status" value="1"/>
</dbReference>
<dbReference type="PANTHER" id="PTHR30537">
    <property type="entry name" value="HTH-TYPE TRANSCRIPTIONAL REGULATOR"/>
    <property type="match status" value="1"/>
</dbReference>
<protein>
    <submittedName>
        <fullName evidence="6">LysR substrate-binding domain-containing protein</fullName>
    </submittedName>
</protein>
<proteinExistence type="inferred from homology"/>
<keyword evidence="3" id="KW-0238">DNA-binding</keyword>
<dbReference type="PROSITE" id="PS50931">
    <property type="entry name" value="HTH_LYSR"/>
    <property type="match status" value="1"/>
</dbReference>
<comment type="caution">
    <text evidence="6">The sequence shown here is derived from an EMBL/GenBank/DDBJ whole genome shotgun (WGS) entry which is preliminary data.</text>
</comment>
<dbReference type="InterPro" id="IPR036390">
    <property type="entry name" value="WH_DNA-bd_sf"/>
</dbReference>
<evidence type="ECO:0000259" key="5">
    <source>
        <dbReference type="PROSITE" id="PS50931"/>
    </source>
</evidence>
<dbReference type="RefSeq" id="WP_019949897.1">
    <property type="nucleotide sequence ID" value="NZ_JBHLVX010000013.1"/>
</dbReference>
<dbReference type="InterPro" id="IPR058163">
    <property type="entry name" value="LysR-type_TF_proteobact-type"/>
</dbReference>
<keyword evidence="7" id="KW-1185">Reference proteome</keyword>